<dbReference type="RefSeq" id="WP_089384527.1">
    <property type="nucleotide sequence ID" value="NZ_FZNQ01000006.1"/>
</dbReference>
<dbReference type="AlphaFoldDB" id="A0A238WAR6"/>
<keyword evidence="2" id="KW-0378">Hydrolase</keyword>
<feature type="compositionally biased region" description="Basic and acidic residues" evidence="1">
    <location>
        <begin position="110"/>
        <end position="124"/>
    </location>
</feature>
<name>A0A238WAR6_HALVU</name>
<dbReference type="GO" id="GO:0004527">
    <property type="term" value="F:exonuclease activity"/>
    <property type="evidence" value="ECO:0007669"/>
    <property type="project" value="UniProtKB-KW"/>
</dbReference>
<gene>
    <name evidence="2" type="ORF">SAMN06264855_106120</name>
</gene>
<evidence type="ECO:0000313" key="2">
    <source>
        <dbReference type="EMBL" id="SNR43685.1"/>
    </source>
</evidence>
<keyword evidence="2" id="KW-0269">Exonuclease</keyword>
<reference evidence="2 3" key="1">
    <citation type="submission" date="2017-06" db="EMBL/GenBank/DDBJ databases">
        <authorList>
            <person name="Kim H.J."/>
            <person name="Triplett B.A."/>
        </authorList>
    </citation>
    <scope>NUCLEOTIDE SEQUENCE [LARGE SCALE GENOMIC DNA]</scope>
    <source>
        <strain evidence="2 3">DSM 8800</strain>
    </source>
</reference>
<proteinExistence type="predicted"/>
<sequence>MIPFSDLARAAFCPRQCYYARREEDRSIPAGARERIDLAFRYPDLVDASDATLRRLPIRRSPATYRRNLDRLRRRPIYDRLVDPLRERAFVSGRDCHGLVWKVIEAPSEAAHDDGPSAATHDDGSFDGVGDDDAPADGTAAHVPQAPVIVSPGDPPERGVWKPQSVRAVAAAKALAWEQQRPVPRAYVEYPTVGVVREVTLTVRRKAAYRRALRTVRAIDGPPPRVDDDRCMSCTYQERCGVGRRSLRSLLG</sequence>
<evidence type="ECO:0000313" key="3">
    <source>
        <dbReference type="Proteomes" id="UP000198397"/>
    </source>
</evidence>
<dbReference type="Proteomes" id="UP000198397">
    <property type="component" value="Unassembled WGS sequence"/>
</dbReference>
<keyword evidence="2" id="KW-0540">Nuclease</keyword>
<organism evidence="2 3">
    <name type="scientific">Halorubrum vacuolatum</name>
    <name type="common">Natronobacterium vacuolatum</name>
    <dbReference type="NCBI Taxonomy" id="63740"/>
    <lineage>
        <taxon>Archaea</taxon>
        <taxon>Methanobacteriati</taxon>
        <taxon>Methanobacteriota</taxon>
        <taxon>Stenosarchaea group</taxon>
        <taxon>Halobacteria</taxon>
        <taxon>Halobacteriales</taxon>
        <taxon>Haloferacaceae</taxon>
        <taxon>Halorubrum</taxon>
    </lineage>
</organism>
<protein>
    <submittedName>
        <fullName evidence="2">CRISPR-associated exonuclease Cas4</fullName>
    </submittedName>
</protein>
<feature type="region of interest" description="Disordered" evidence="1">
    <location>
        <begin position="110"/>
        <end position="160"/>
    </location>
</feature>
<accession>A0A238WAR6</accession>
<dbReference type="OrthoDB" id="26676at2157"/>
<dbReference type="EMBL" id="FZNQ01000006">
    <property type="protein sequence ID" value="SNR43685.1"/>
    <property type="molecule type" value="Genomic_DNA"/>
</dbReference>
<keyword evidence="3" id="KW-1185">Reference proteome</keyword>
<evidence type="ECO:0000256" key="1">
    <source>
        <dbReference type="SAM" id="MobiDB-lite"/>
    </source>
</evidence>